<gene>
    <name evidence="2" type="ORF">ElyMa_005660200</name>
</gene>
<feature type="region of interest" description="Disordered" evidence="1">
    <location>
        <begin position="259"/>
        <end position="285"/>
    </location>
</feature>
<dbReference type="Proteomes" id="UP000762676">
    <property type="component" value="Unassembled WGS sequence"/>
</dbReference>
<accession>A0AAV4FCX8</accession>
<protein>
    <submittedName>
        <fullName evidence="2">Uncharacterized protein</fullName>
    </submittedName>
</protein>
<organism evidence="2 3">
    <name type="scientific">Elysia marginata</name>
    <dbReference type="NCBI Taxonomy" id="1093978"/>
    <lineage>
        <taxon>Eukaryota</taxon>
        <taxon>Metazoa</taxon>
        <taxon>Spiralia</taxon>
        <taxon>Lophotrochozoa</taxon>
        <taxon>Mollusca</taxon>
        <taxon>Gastropoda</taxon>
        <taxon>Heterobranchia</taxon>
        <taxon>Euthyneura</taxon>
        <taxon>Panpulmonata</taxon>
        <taxon>Sacoglossa</taxon>
        <taxon>Placobranchoidea</taxon>
        <taxon>Plakobranchidae</taxon>
        <taxon>Elysia</taxon>
    </lineage>
</organism>
<proteinExistence type="predicted"/>
<evidence type="ECO:0000256" key="1">
    <source>
        <dbReference type="SAM" id="MobiDB-lite"/>
    </source>
</evidence>
<comment type="caution">
    <text evidence="2">The sequence shown here is derived from an EMBL/GenBank/DDBJ whole genome shotgun (WGS) entry which is preliminary data.</text>
</comment>
<name>A0AAV4FCX8_9GAST</name>
<evidence type="ECO:0000313" key="3">
    <source>
        <dbReference type="Proteomes" id="UP000762676"/>
    </source>
</evidence>
<feature type="compositionally biased region" description="Polar residues" evidence="1">
    <location>
        <begin position="269"/>
        <end position="285"/>
    </location>
</feature>
<evidence type="ECO:0000313" key="2">
    <source>
        <dbReference type="EMBL" id="GFR70736.1"/>
    </source>
</evidence>
<dbReference type="AlphaFoldDB" id="A0AAV4FCX8"/>
<dbReference type="EMBL" id="BMAT01011340">
    <property type="protein sequence ID" value="GFR70736.1"/>
    <property type="molecule type" value="Genomic_DNA"/>
</dbReference>
<reference evidence="2 3" key="1">
    <citation type="journal article" date="2021" name="Elife">
        <title>Chloroplast acquisition without the gene transfer in kleptoplastic sea slugs, Plakobranchus ocellatus.</title>
        <authorList>
            <person name="Maeda T."/>
            <person name="Takahashi S."/>
            <person name="Yoshida T."/>
            <person name="Shimamura S."/>
            <person name="Takaki Y."/>
            <person name="Nagai Y."/>
            <person name="Toyoda A."/>
            <person name="Suzuki Y."/>
            <person name="Arimoto A."/>
            <person name="Ishii H."/>
            <person name="Satoh N."/>
            <person name="Nishiyama T."/>
            <person name="Hasebe M."/>
            <person name="Maruyama T."/>
            <person name="Minagawa J."/>
            <person name="Obokata J."/>
            <person name="Shigenobu S."/>
        </authorList>
    </citation>
    <scope>NUCLEOTIDE SEQUENCE [LARGE SCALE GENOMIC DNA]</scope>
</reference>
<keyword evidence="3" id="KW-1185">Reference proteome</keyword>
<sequence>MQWTVKRDCWTLAGTGIISLTFHKNLESKKPLGMEEDPTVDEKPIFKRLFEDEKPDVQALQINEETLASENKHGSCCFSKDIDWKLDLKQIVLCEHTGSCSKPAVDQLFLEGNSREQNLFPGDSSLSINSPDGSEAKFPHYIRVKQEFCVANGDSDLIKTEQSERDIKIKTQEEACIARLQAHVEASSSTLSSECKQEVTETAEDVKDNESSPQCLVGLNESQDYHRTPLEQDAEKDTDHTDLIESEYLLRTSSYSTRMQLRTHKSGRKSLSSNTSTGNQDKNQNEYNYVSGDWSPLKTKSITANEAVLLFFLLMEDQAVTLIVFTASCRWGNVLPIITFTQGLYNFYGDFISGHVFPVV</sequence>